<sequence>MTAAETEVSELVLHFLGQPKVVRDEVLLQVVQHFTRYLTSGLGSDVSHLPLRYLPPGNVHELWLQFCSEHGETTASYATFHKAYKDVSHVLKFRAKGEFSECDECEILKKAIKEAPKHDMQKVLAATTDLKKHYSDVQRCRDLEETLRTIPPGSSKPVLLIITDGMDQAHWRVPRLPNFRAGKAFSSPGLSRPKCIVQGLWIFFFGVHFLIGDKVQPHDSSFIIEAVARGLEKIRQTARDRGIQVPDECLIFCDNCSRENKNNFLLLYVATLVARGGFKMTGLLFHLKGHTHNVLDQLFGLVARAFQHIDTLEDIYSVATAIRTILERPSLKNFLGDVPVSVDILEGCRNWAAYFDEMDVRLEGGLLGSSNHCFLFLYRKDLPHDVQQRVLPLRNKRNQLVPGYLPHPLDVVLLQKQFLWESSMSAEPKVTIPFGLARAFRTQHGCVPLLLRPTNEPMTESWLNLALALLKYYPADQMQRTVVYLQHLAGGRRGIDTKFPRLGWWESLQGRPDVENALGVSIEPRHLRTLIPVIETRVVGAPARRAPRAR</sequence>
<dbReference type="Pfam" id="PF25273">
    <property type="entry name" value="DUF7869"/>
    <property type="match status" value="1"/>
</dbReference>
<dbReference type="Proteomes" id="UP000601435">
    <property type="component" value="Unassembled WGS sequence"/>
</dbReference>
<evidence type="ECO:0000313" key="2">
    <source>
        <dbReference type="EMBL" id="CAE7270550.1"/>
    </source>
</evidence>
<comment type="caution">
    <text evidence="2">The sequence shown here is derived from an EMBL/GenBank/DDBJ whole genome shotgun (WGS) entry which is preliminary data.</text>
</comment>
<organism evidence="2 3">
    <name type="scientific">Symbiodinium necroappetens</name>
    <dbReference type="NCBI Taxonomy" id="1628268"/>
    <lineage>
        <taxon>Eukaryota</taxon>
        <taxon>Sar</taxon>
        <taxon>Alveolata</taxon>
        <taxon>Dinophyceae</taxon>
        <taxon>Suessiales</taxon>
        <taxon>Symbiodiniaceae</taxon>
        <taxon>Symbiodinium</taxon>
    </lineage>
</organism>
<reference evidence="2" key="1">
    <citation type="submission" date="2021-02" db="EMBL/GenBank/DDBJ databases">
        <authorList>
            <person name="Dougan E. K."/>
            <person name="Rhodes N."/>
            <person name="Thang M."/>
            <person name="Chan C."/>
        </authorList>
    </citation>
    <scope>NUCLEOTIDE SEQUENCE</scope>
</reference>
<dbReference type="AlphaFoldDB" id="A0A812MX94"/>
<dbReference type="EMBL" id="CAJNJA010011330">
    <property type="protein sequence ID" value="CAE7270550.1"/>
    <property type="molecule type" value="Genomic_DNA"/>
</dbReference>
<protein>
    <recommendedName>
        <fullName evidence="1">DUF7869 domain-containing protein</fullName>
    </recommendedName>
</protein>
<keyword evidence="3" id="KW-1185">Reference proteome</keyword>
<proteinExistence type="predicted"/>
<evidence type="ECO:0000259" key="1">
    <source>
        <dbReference type="Pfam" id="PF25273"/>
    </source>
</evidence>
<accession>A0A812MX94</accession>
<dbReference type="PANTHER" id="PTHR33153">
    <property type="entry name" value="MYND-TYPE DOMAIN-CONTAINING PROTEIN"/>
    <property type="match status" value="1"/>
</dbReference>
<name>A0A812MX94_9DINO</name>
<gene>
    <name evidence="2" type="ORF">SNEC2469_LOCUS6470</name>
</gene>
<dbReference type="OrthoDB" id="431342at2759"/>
<dbReference type="PANTHER" id="PTHR33153:SF3">
    <property type="entry name" value="TRAFFICKING PROTEIN PARTICLE COMPLEX SUBUNIT 11 DOMAIN-CONTAINING PROTEIN"/>
    <property type="match status" value="1"/>
</dbReference>
<evidence type="ECO:0000313" key="3">
    <source>
        <dbReference type="Proteomes" id="UP000601435"/>
    </source>
</evidence>
<dbReference type="InterPro" id="IPR057191">
    <property type="entry name" value="DUF7869"/>
</dbReference>
<feature type="domain" description="DUF7869" evidence="1">
    <location>
        <begin position="216"/>
        <end position="312"/>
    </location>
</feature>